<accession>A0A6H2DL93</accession>
<sequence>MNNTKSIAIFSLFFMLTGAMQPDPSQSEGELEETGSFPEDEGDEYPAKPKPGDGAPIIRGSQAPPGHAPWQVQIYSTQSYSEAEIAHDAGLSSIASQNPGGERKKFLKERGEYGRMHRCGGAYLGELWIITAAHCVYVDGSAKNVRALRRVRMGTQNLTNGGATYPIDAVVIHRDYVPGKHKADVALLRISTRGKVGSIGSGRLKSIRLHSVPSGHLPITDGTMLEISGWGLTGPLNVDAENIRFDKDGKLQLSPAQLLYVPVNHVSRRSCKKYPALRKNLTKGMVCALGWAKSKPDDVIGDSCVGDSGGPLVRRQPNGTIRLVGVVSWGKGCGIANMPGVYTDISYYSIWIETAKQNVKSGVWKR</sequence>
<protein>
    <submittedName>
        <fullName evidence="9">Serine protease</fullName>
    </submittedName>
</protein>
<dbReference type="GO" id="GO:0004252">
    <property type="term" value="F:serine-type endopeptidase activity"/>
    <property type="evidence" value="ECO:0007669"/>
    <property type="project" value="InterPro"/>
</dbReference>
<name>A0A6H2DL93_9SPHN</name>
<dbReference type="PANTHER" id="PTHR24264:SF65">
    <property type="entry name" value="SRCR DOMAIN-CONTAINING PROTEIN"/>
    <property type="match status" value="1"/>
</dbReference>
<keyword evidence="5" id="KW-1015">Disulfide bond</keyword>
<dbReference type="InterPro" id="IPR033116">
    <property type="entry name" value="TRYPSIN_SER"/>
</dbReference>
<keyword evidence="6" id="KW-0720">Serine protease</keyword>
<dbReference type="InterPro" id="IPR018114">
    <property type="entry name" value="TRYPSIN_HIS"/>
</dbReference>
<reference evidence="9 10" key="1">
    <citation type="submission" date="2020-04" db="EMBL/GenBank/DDBJ databases">
        <title>Genome sequence for Sphingorhabdus sp. strain M1.</title>
        <authorList>
            <person name="Park S.-J."/>
        </authorList>
    </citation>
    <scope>NUCLEOTIDE SEQUENCE [LARGE SCALE GENOMIC DNA]</scope>
    <source>
        <strain evidence="9 10">JK6</strain>
    </source>
</reference>
<dbReference type="RefSeq" id="WP_168818364.1">
    <property type="nucleotide sequence ID" value="NZ_CP051217.1"/>
</dbReference>
<evidence type="ECO:0000256" key="2">
    <source>
        <dbReference type="ARBA" id="ARBA00022525"/>
    </source>
</evidence>
<dbReference type="InterPro" id="IPR001314">
    <property type="entry name" value="Peptidase_S1A"/>
</dbReference>
<dbReference type="InterPro" id="IPR050127">
    <property type="entry name" value="Serine_Proteases_S1"/>
</dbReference>
<dbReference type="PANTHER" id="PTHR24264">
    <property type="entry name" value="TRYPSIN-RELATED"/>
    <property type="match status" value="1"/>
</dbReference>
<evidence type="ECO:0000256" key="3">
    <source>
        <dbReference type="ARBA" id="ARBA00022670"/>
    </source>
</evidence>
<evidence type="ECO:0000256" key="5">
    <source>
        <dbReference type="ARBA" id="ARBA00023157"/>
    </source>
</evidence>
<dbReference type="KEGG" id="phao:HF685_03800"/>
<feature type="region of interest" description="Disordered" evidence="7">
    <location>
        <begin position="21"/>
        <end position="68"/>
    </location>
</feature>
<dbReference type="Proteomes" id="UP000501600">
    <property type="component" value="Chromosome"/>
</dbReference>
<dbReference type="PROSITE" id="PS00134">
    <property type="entry name" value="TRYPSIN_HIS"/>
    <property type="match status" value="1"/>
</dbReference>
<evidence type="ECO:0000256" key="7">
    <source>
        <dbReference type="SAM" id="MobiDB-lite"/>
    </source>
</evidence>
<keyword evidence="3 6" id="KW-0645">Protease</keyword>
<evidence type="ECO:0000313" key="9">
    <source>
        <dbReference type="EMBL" id="QJB68521.1"/>
    </source>
</evidence>
<dbReference type="InterPro" id="IPR001254">
    <property type="entry name" value="Trypsin_dom"/>
</dbReference>
<dbReference type="AlphaFoldDB" id="A0A6H2DL93"/>
<organism evidence="9 10">
    <name type="scientific">Parasphingorhabdus halotolerans</name>
    <dbReference type="NCBI Taxonomy" id="2725558"/>
    <lineage>
        <taxon>Bacteria</taxon>
        <taxon>Pseudomonadati</taxon>
        <taxon>Pseudomonadota</taxon>
        <taxon>Alphaproteobacteria</taxon>
        <taxon>Sphingomonadales</taxon>
        <taxon>Sphingomonadaceae</taxon>
        <taxon>Parasphingorhabdus</taxon>
    </lineage>
</organism>
<keyword evidence="10" id="KW-1185">Reference proteome</keyword>
<evidence type="ECO:0000259" key="8">
    <source>
        <dbReference type="PROSITE" id="PS50240"/>
    </source>
</evidence>
<dbReference type="SUPFAM" id="SSF50494">
    <property type="entry name" value="Trypsin-like serine proteases"/>
    <property type="match status" value="1"/>
</dbReference>
<evidence type="ECO:0000313" key="10">
    <source>
        <dbReference type="Proteomes" id="UP000501600"/>
    </source>
</evidence>
<dbReference type="SMART" id="SM00020">
    <property type="entry name" value="Tryp_SPc"/>
    <property type="match status" value="1"/>
</dbReference>
<keyword evidence="2" id="KW-0964">Secreted</keyword>
<dbReference type="Pfam" id="PF00089">
    <property type="entry name" value="Trypsin"/>
    <property type="match status" value="1"/>
</dbReference>
<gene>
    <name evidence="9" type="ORF">HF685_03800</name>
</gene>
<feature type="domain" description="Peptidase S1" evidence="8">
    <location>
        <begin position="57"/>
        <end position="357"/>
    </location>
</feature>
<dbReference type="GO" id="GO:0006508">
    <property type="term" value="P:proteolysis"/>
    <property type="evidence" value="ECO:0007669"/>
    <property type="project" value="UniProtKB-KW"/>
</dbReference>
<evidence type="ECO:0000256" key="4">
    <source>
        <dbReference type="ARBA" id="ARBA00022801"/>
    </source>
</evidence>
<dbReference type="EMBL" id="CP051217">
    <property type="protein sequence ID" value="QJB68521.1"/>
    <property type="molecule type" value="Genomic_DNA"/>
</dbReference>
<comment type="subcellular location">
    <subcellularLocation>
        <location evidence="1">Secreted</location>
    </subcellularLocation>
</comment>
<evidence type="ECO:0000256" key="6">
    <source>
        <dbReference type="RuleBase" id="RU363034"/>
    </source>
</evidence>
<keyword evidence="4 6" id="KW-0378">Hydrolase</keyword>
<dbReference type="GO" id="GO:0005615">
    <property type="term" value="C:extracellular space"/>
    <property type="evidence" value="ECO:0007669"/>
    <property type="project" value="TreeGrafter"/>
</dbReference>
<proteinExistence type="predicted"/>
<dbReference type="PROSITE" id="PS50240">
    <property type="entry name" value="TRYPSIN_DOM"/>
    <property type="match status" value="1"/>
</dbReference>
<dbReference type="InterPro" id="IPR009003">
    <property type="entry name" value="Peptidase_S1_PA"/>
</dbReference>
<dbReference type="Gene3D" id="2.40.10.10">
    <property type="entry name" value="Trypsin-like serine proteases"/>
    <property type="match status" value="2"/>
</dbReference>
<feature type="compositionally biased region" description="Acidic residues" evidence="7">
    <location>
        <begin position="29"/>
        <end position="44"/>
    </location>
</feature>
<dbReference type="PROSITE" id="PS00135">
    <property type="entry name" value="TRYPSIN_SER"/>
    <property type="match status" value="1"/>
</dbReference>
<dbReference type="CDD" id="cd00190">
    <property type="entry name" value="Tryp_SPc"/>
    <property type="match status" value="1"/>
</dbReference>
<dbReference type="PRINTS" id="PR00722">
    <property type="entry name" value="CHYMOTRYPSIN"/>
</dbReference>
<evidence type="ECO:0000256" key="1">
    <source>
        <dbReference type="ARBA" id="ARBA00004613"/>
    </source>
</evidence>
<dbReference type="InterPro" id="IPR043504">
    <property type="entry name" value="Peptidase_S1_PA_chymotrypsin"/>
</dbReference>